<sequence>MSGTTFLEEIVSWDEGKRAERAEEALPRLITCLDNHNSHEEAVGILQILCQSFVPMVQQDELEERVFSKMSHQVCQLLDSIIEDLHQAATEDQETDTQHLTQMLQCVVSVLRCVEECVKHMAGLTNVHTCHVRSLVICTLHVLKGSYTHCRESSDLYTDSLPLLSDSLSCVFRAAHSLQMSLLNVVEKLTTAPTNSKQDVHDIAQVCEGLFTLCRLVACLDLKLTISLWKALSKLAGTQAGVYHQQIDLSGMMCYLCEEIDTGVTQLLQSAPPANDQDEMTLSQGDERVFLKSLRILNFQMKVLVALVRDFHEYFNDCVSNIHKLLLRLNGVLPPNLSAPRLQGKHEQELRQQLCHATQPVLSHLVNNASFSHSMLDKLGGEDQETFAHLLLQVMVLDEVSQASVDVVAHWLGKSSCSPGSEPGSNLLSAIFSSLNSCHVELCLPVFLPGPPCEGKPQRTVSLYQYVVEHVCGFIASCPAKLFHIIEEGLLDALLGPNPISSQAAADCWCFLARYGTAALCWQHAQYLLSLVLQVHRSAPHSSSNSALTSLLCRLVKFLTPQHQRELLSLVPPRSNVRVWSVVGVSAVSGAVSGDLSHGLLSACLQSLHTFSQSSHPSLMDAAAVIPPLQCIHSIVSNTTTAGQVSPQEGAQVLDVVSALWRVIPLEHPFTASSGGDADVRDCYLAALLSLTSDVMDQLDTKLLLQVLVMAHRLLTTTSSHHLCAAVLHLMQALGPLKFPPSFEQGQILRKISELFSAGLAHKSASVQYAALEAFTRFAEHTVYEDVVPECLAQHEALQDKVAAFLQKVPYPVGDGFDTVQYLREQQRGFFNRTVISPGRATVPENQPDNTSQPQCKRQRLDHSTSLGQPQDGYDRVLEDLEGLTHRLETLTAHTPVPQWVLTKGKPFLQRLLLCLDHR</sequence>
<keyword evidence="3" id="KW-1185">Reference proteome</keyword>
<reference evidence="2 3" key="1">
    <citation type="submission" date="2024-02" db="EMBL/GenBank/DDBJ databases">
        <title>Chromosome-scale genome assembly of the rough periwinkle Littorina saxatilis.</title>
        <authorList>
            <person name="De Jode A."/>
            <person name="Faria R."/>
            <person name="Formenti G."/>
            <person name="Sims Y."/>
            <person name="Smith T.P."/>
            <person name="Tracey A."/>
            <person name="Wood J.M.D."/>
            <person name="Zagrodzka Z.B."/>
            <person name="Johannesson K."/>
            <person name="Butlin R.K."/>
            <person name="Leder E.H."/>
        </authorList>
    </citation>
    <scope>NUCLEOTIDE SEQUENCE [LARGE SCALE GENOMIC DNA]</scope>
    <source>
        <strain evidence="2">Snail1</strain>
        <tissue evidence="2">Muscle</tissue>
    </source>
</reference>
<comment type="caution">
    <text evidence="2">The sequence shown here is derived from an EMBL/GenBank/DDBJ whole genome shotgun (WGS) entry which is preliminary data.</text>
</comment>
<name>A0AAN9G4J8_9CAEN</name>
<dbReference type="Pfam" id="PF14868">
    <property type="entry name" value="DUF4487"/>
    <property type="match status" value="1"/>
</dbReference>
<accession>A0AAN9G4J8</accession>
<gene>
    <name evidence="2" type="ORF">V1264_006699</name>
</gene>
<proteinExistence type="predicted"/>
<dbReference type="InterPro" id="IPR016024">
    <property type="entry name" value="ARM-type_fold"/>
</dbReference>
<dbReference type="InterPro" id="IPR027902">
    <property type="entry name" value="DUF4487"/>
</dbReference>
<evidence type="ECO:0000256" key="1">
    <source>
        <dbReference type="SAM" id="MobiDB-lite"/>
    </source>
</evidence>
<organism evidence="2 3">
    <name type="scientific">Littorina saxatilis</name>
    <dbReference type="NCBI Taxonomy" id="31220"/>
    <lineage>
        <taxon>Eukaryota</taxon>
        <taxon>Metazoa</taxon>
        <taxon>Spiralia</taxon>
        <taxon>Lophotrochozoa</taxon>
        <taxon>Mollusca</taxon>
        <taxon>Gastropoda</taxon>
        <taxon>Caenogastropoda</taxon>
        <taxon>Littorinimorpha</taxon>
        <taxon>Littorinoidea</taxon>
        <taxon>Littorinidae</taxon>
        <taxon>Littorina</taxon>
    </lineage>
</organism>
<feature type="compositionally biased region" description="Polar residues" evidence="1">
    <location>
        <begin position="844"/>
        <end position="856"/>
    </location>
</feature>
<feature type="region of interest" description="Disordered" evidence="1">
    <location>
        <begin position="838"/>
        <end position="874"/>
    </location>
</feature>
<dbReference type="SUPFAM" id="SSF48371">
    <property type="entry name" value="ARM repeat"/>
    <property type="match status" value="1"/>
</dbReference>
<dbReference type="PANTHER" id="PTHR16071">
    <property type="entry name" value="CHROMOSOME 1 OPEN READING FRAME 112"/>
    <property type="match status" value="1"/>
</dbReference>
<dbReference type="AlphaFoldDB" id="A0AAN9G4J8"/>
<dbReference type="EMBL" id="JBAMIC010000018">
    <property type="protein sequence ID" value="KAK7095268.1"/>
    <property type="molecule type" value="Genomic_DNA"/>
</dbReference>
<dbReference type="Proteomes" id="UP001374579">
    <property type="component" value="Unassembled WGS sequence"/>
</dbReference>
<dbReference type="PANTHER" id="PTHR16071:SF2">
    <property type="entry name" value="FIGNL1-INTERACTING REGULATOR OF RECOMBINATION AND MITOSIS"/>
    <property type="match status" value="1"/>
</dbReference>
<protein>
    <submittedName>
        <fullName evidence="2">Uncharacterized protein</fullName>
    </submittedName>
</protein>
<evidence type="ECO:0000313" key="2">
    <source>
        <dbReference type="EMBL" id="KAK7095268.1"/>
    </source>
</evidence>
<evidence type="ECO:0000313" key="3">
    <source>
        <dbReference type="Proteomes" id="UP001374579"/>
    </source>
</evidence>